<sequence>MISAPRPEITAATWTMLALWIPASVSSPGRTPERREVRSRRNASTPGVRITIALASRKAGIGVRSMSVRSFLLGACGVDRRGTAGCHLIGRISAGAGRRPAVPRPWGVGTEWFRGG</sequence>
<evidence type="ECO:0008006" key="3">
    <source>
        <dbReference type="Google" id="ProtNLM"/>
    </source>
</evidence>
<comment type="caution">
    <text evidence="1">The sequence shown here is derived from an EMBL/GenBank/DDBJ whole genome shotgun (WGS) entry which is preliminary data.</text>
</comment>
<organism evidence="1 2">
    <name type="scientific">Saccharopolyspora taberi</name>
    <dbReference type="NCBI Taxonomy" id="60895"/>
    <lineage>
        <taxon>Bacteria</taxon>
        <taxon>Bacillati</taxon>
        <taxon>Actinomycetota</taxon>
        <taxon>Actinomycetes</taxon>
        <taxon>Pseudonocardiales</taxon>
        <taxon>Pseudonocardiaceae</taxon>
        <taxon>Saccharopolyspora</taxon>
    </lineage>
</organism>
<evidence type="ECO:0000313" key="1">
    <source>
        <dbReference type="EMBL" id="GAA2780265.1"/>
    </source>
</evidence>
<reference evidence="1 2" key="1">
    <citation type="journal article" date="2019" name="Int. J. Syst. Evol. Microbiol.">
        <title>The Global Catalogue of Microorganisms (GCM) 10K type strain sequencing project: providing services to taxonomists for standard genome sequencing and annotation.</title>
        <authorList>
            <consortium name="The Broad Institute Genomics Platform"/>
            <consortium name="The Broad Institute Genome Sequencing Center for Infectious Disease"/>
            <person name="Wu L."/>
            <person name="Ma J."/>
        </authorList>
    </citation>
    <scope>NUCLEOTIDE SEQUENCE [LARGE SCALE GENOMIC DNA]</scope>
    <source>
        <strain evidence="1 2">JCM 9383</strain>
    </source>
</reference>
<keyword evidence="2" id="KW-1185">Reference proteome</keyword>
<dbReference type="EMBL" id="BAAAUX010000005">
    <property type="protein sequence ID" value="GAA2780265.1"/>
    <property type="molecule type" value="Genomic_DNA"/>
</dbReference>
<gene>
    <name evidence="1" type="ORF">GCM10010470_12600</name>
</gene>
<name>A0ABN3V6C5_9PSEU</name>
<accession>A0ABN3V6C5</accession>
<proteinExistence type="predicted"/>
<dbReference type="Proteomes" id="UP001500979">
    <property type="component" value="Unassembled WGS sequence"/>
</dbReference>
<evidence type="ECO:0000313" key="2">
    <source>
        <dbReference type="Proteomes" id="UP001500979"/>
    </source>
</evidence>
<protein>
    <recommendedName>
        <fullName evidence="3">Secreted protein</fullName>
    </recommendedName>
</protein>